<keyword evidence="2" id="KW-0489">Methyltransferase</keyword>
<protein>
    <submittedName>
        <fullName evidence="2">FkbM family methyltransferase</fullName>
    </submittedName>
</protein>
<feature type="domain" description="Methyltransferase FkbM" evidence="1">
    <location>
        <begin position="95"/>
        <end position="245"/>
    </location>
</feature>
<dbReference type="InterPro" id="IPR052514">
    <property type="entry name" value="SAM-dependent_MTase"/>
</dbReference>
<name>A0A328WJR5_9FLAO</name>
<dbReference type="GO" id="GO:0008168">
    <property type="term" value="F:methyltransferase activity"/>
    <property type="evidence" value="ECO:0007669"/>
    <property type="project" value="UniProtKB-KW"/>
</dbReference>
<dbReference type="GO" id="GO:0032259">
    <property type="term" value="P:methylation"/>
    <property type="evidence" value="ECO:0007669"/>
    <property type="project" value="UniProtKB-KW"/>
</dbReference>
<dbReference type="SUPFAM" id="SSF53335">
    <property type="entry name" value="S-adenosyl-L-methionine-dependent methyltransferases"/>
    <property type="match status" value="1"/>
</dbReference>
<dbReference type="AlphaFoldDB" id="A0A328WJR5"/>
<dbReference type="NCBIfam" id="TIGR01444">
    <property type="entry name" value="fkbM_fam"/>
    <property type="match status" value="1"/>
</dbReference>
<dbReference type="RefSeq" id="WP_112087104.1">
    <property type="nucleotide sequence ID" value="NZ_QLSV01000016.1"/>
</dbReference>
<evidence type="ECO:0000259" key="1">
    <source>
        <dbReference type="Pfam" id="PF05050"/>
    </source>
</evidence>
<reference evidence="2 3" key="1">
    <citation type="submission" date="2018-06" db="EMBL/GenBank/DDBJ databases">
        <title>Genomic Encyclopedia of Type Strains, Phase III (KMG-III): the genomes of soil and plant-associated and newly described type strains.</title>
        <authorList>
            <person name="Whitman W."/>
        </authorList>
    </citation>
    <scope>NUCLEOTIDE SEQUENCE [LARGE SCALE GENOMIC DNA]</scope>
    <source>
        <strain evidence="2 3">CGMCC 1.12504</strain>
    </source>
</reference>
<evidence type="ECO:0000313" key="2">
    <source>
        <dbReference type="EMBL" id="RAR46612.1"/>
    </source>
</evidence>
<evidence type="ECO:0000313" key="3">
    <source>
        <dbReference type="Proteomes" id="UP000249518"/>
    </source>
</evidence>
<sequence length="267" mass="30403">MNKLIIFLYSILPKKTILFLGRSRLLKKLRNTVLRPNNKDVVISLFVKWGKGGFHFFASPKVVVKAKNKGIENTLLKNALFLFDKFSISTPTIIDVGANYGFISLALSTNLSKDSIVFSFEPHPQLVEAFKKSIIKNNIKNIHLENVAVGDLRNRISLNLMGQTSNILDTGIEVVEKIEIDQIFLDDYFLSNQIKPDFVKIDVDGYELNVLKGMKNTIAKYLPILVVESNGNHEIIDFLKQYDYDLFDLNLSKFEGIPNNIFCVKRN</sequence>
<dbReference type="OrthoDB" id="9812600at2"/>
<keyword evidence="3" id="KW-1185">Reference proteome</keyword>
<comment type="caution">
    <text evidence="2">The sequence shown here is derived from an EMBL/GenBank/DDBJ whole genome shotgun (WGS) entry which is preliminary data.</text>
</comment>
<gene>
    <name evidence="2" type="ORF">B0I10_11615</name>
</gene>
<dbReference type="PANTHER" id="PTHR34203">
    <property type="entry name" value="METHYLTRANSFERASE, FKBM FAMILY PROTEIN"/>
    <property type="match status" value="1"/>
</dbReference>
<accession>A0A328WJR5</accession>
<dbReference type="Gene3D" id="3.40.50.150">
    <property type="entry name" value="Vaccinia Virus protein VP39"/>
    <property type="match status" value="1"/>
</dbReference>
<dbReference type="EMBL" id="QLSV01000016">
    <property type="protein sequence ID" value="RAR46612.1"/>
    <property type="molecule type" value="Genomic_DNA"/>
</dbReference>
<dbReference type="Proteomes" id="UP000249518">
    <property type="component" value="Unassembled WGS sequence"/>
</dbReference>
<dbReference type="PANTHER" id="PTHR34203:SF15">
    <property type="entry name" value="SLL1173 PROTEIN"/>
    <property type="match status" value="1"/>
</dbReference>
<dbReference type="Pfam" id="PF05050">
    <property type="entry name" value="Methyltransf_21"/>
    <property type="match status" value="1"/>
</dbReference>
<dbReference type="InterPro" id="IPR006342">
    <property type="entry name" value="FkbM_mtfrase"/>
</dbReference>
<organism evidence="2 3">
    <name type="scientific">Flavobacterium lacus</name>
    <dbReference type="NCBI Taxonomy" id="1353778"/>
    <lineage>
        <taxon>Bacteria</taxon>
        <taxon>Pseudomonadati</taxon>
        <taxon>Bacteroidota</taxon>
        <taxon>Flavobacteriia</taxon>
        <taxon>Flavobacteriales</taxon>
        <taxon>Flavobacteriaceae</taxon>
        <taxon>Flavobacterium</taxon>
    </lineage>
</organism>
<dbReference type="InterPro" id="IPR029063">
    <property type="entry name" value="SAM-dependent_MTases_sf"/>
</dbReference>
<proteinExistence type="predicted"/>
<keyword evidence="2" id="KW-0808">Transferase</keyword>